<dbReference type="STRING" id="1675527.AIOL_004635"/>
<accession>A0A0J9H1Q8</accession>
<name>A0A0J9H1Q8_9RHOB</name>
<dbReference type="PATRIC" id="fig|1675527.3.peg.4852"/>
<organism evidence="2 3">
    <name type="scientific">Candidatus Rhodobacter oscarellae</name>
    <dbReference type="NCBI Taxonomy" id="1675527"/>
    <lineage>
        <taxon>Bacteria</taxon>
        <taxon>Pseudomonadati</taxon>
        <taxon>Pseudomonadota</taxon>
        <taxon>Alphaproteobacteria</taxon>
        <taxon>Rhodobacterales</taxon>
        <taxon>Rhodobacter group</taxon>
        <taxon>Rhodobacter</taxon>
    </lineage>
</organism>
<dbReference type="RefSeq" id="WP_152912652.1">
    <property type="nucleotide sequence ID" value="NZ_LFTY01000002.1"/>
</dbReference>
<comment type="caution">
    <text evidence="2">The sequence shown here is derived from an EMBL/GenBank/DDBJ whole genome shotgun (WGS) entry which is preliminary data.</text>
</comment>
<dbReference type="GO" id="GO:0006508">
    <property type="term" value="P:proteolysis"/>
    <property type="evidence" value="ECO:0007669"/>
    <property type="project" value="InterPro"/>
</dbReference>
<evidence type="ECO:0000313" key="2">
    <source>
        <dbReference type="EMBL" id="KMW59653.1"/>
    </source>
</evidence>
<protein>
    <recommendedName>
        <fullName evidence="4">Peptidase S8/S53 domain-containing protein</fullName>
    </recommendedName>
</protein>
<dbReference type="Proteomes" id="UP000037178">
    <property type="component" value="Unassembled WGS sequence"/>
</dbReference>
<dbReference type="AlphaFoldDB" id="A0A0J9H1Q8"/>
<sequence length="712" mass="78629">MTNSVGKWPADERSPYADWWLAMGDTGLSNLGNGDLEKLFKAYTLYWGSAEDEKILVADQAAHFGLDVIAPIPCTVSNPDPSTIKGGTPDDIGQHVPFVPKDAVITAVIDEAIALGHPRFRTEKGETRILAAWQQGASFDKNQAKYLPFGQELYTHDINRLLEEFSDGKDLSRSLDETLFNRAAGLDEPLKSDGLHTLSRRVGHGTAVLDLAAGFDAPNIDKKDLERRPIIAVTLPRRSTIGMGGTFLEFYSIHALVRIVALADAIWKAHHGPTGGFPIVVNLSYGQQSGPKDGSSPFEKAIEWLKSELLKKRGVPLEIVMPAGNDNQMRCQARRKMNNSDSFSHQALRVQPEDYTSNFVEIWTSALKELQEDHPLRIRIQPPLGEAVEPWRGKHGEYKSFASGARIYCQRIKRDAENGEEFRFRYVVCIPPTADDARLTGKQLKAVAGLWSVEVDQPTQFDHVYMGVQVDQSAEPDGERSRRSYFDGWKYSKYLSGRLQDDTYNTDVPHEEYLGSGRVRDTFAYPLVEHYDSNGKLDVSQSNLDNWKFSHVQRKGTINSIAALNGIITVASYRASDGRPSDFSATAFWGSYAPQKGQDALDVSLPADETPTLRGLLAAGTAAGSIARFRGTSFSAALATRLIVDLMLKLDAAGLAKFSAVKRLREIAEHAEKDKPASWGMAAENKVGRGRLSAPETGYPRDPTRRVSPPPV</sequence>
<dbReference type="EMBL" id="LFTY01000002">
    <property type="protein sequence ID" value="KMW59653.1"/>
    <property type="molecule type" value="Genomic_DNA"/>
</dbReference>
<evidence type="ECO:0000313" key="3">
    <source>
        <dbReference type="Proteomes" id="UP000037178"/>
    </source>
</evidence>
<gene>
    <name evidence="2" type="ORF">AIOL_004635</name>
</gene>
<evidence type="ECO:0000256" key="1">
    <source>
        <dbReference type="SAM" id="MobiDB-lite"/>
    </source>
</evidence>
<dbReference type="InterPro" id="IPR036852">
    <property type="entry name" value="Peptidase_S8/S53_dom_sf"/>
</dbReference>
<keyword evidence="3" id="KW-1185">Reference proteome</keyword>
<proteinExistence type="predicted"/>
<dbReference type="SUPFAM" id="SSF52743">
    <property type="entry name" value="Subtilisin-like"/>
    <property type="match status" value="1"/>
</dbReference>
<feature type="region of interest" description="Disordered" evidence="1">
    <location>
        <begin position="673"/>
        <end position="712"/>
    </location>
</feature>
<reference evidence="2 3" key="1">
    <citation type="submission" date="2015-06" db="EMBL/GenBank/DDBJ databases">
        <title>Draft genome sequence of an Alphaproteobacteria species associated to the Mediterranean sponge Oscarella lobularis.</title>
        <authorList>
            <person name="Jourda C."/>
            <person name="Santini S."/>
            <person name="Claverie J.-M."/>
        </authorList>
    </citation>
    <scope>NUCLEOTIDE SEQUENCE [LARGE SCALE GENOMIC DNA]</scope>
    <source>
        <strain evidence="2">IGS</strain>
    </source>
</reference>
<evidence type="ECO:0008006" key="4">
    <source>
        <dbReference type="Google" id="ProtNLM"/>
    </source>
</evidence>
<dbReference type="GO" id="GO:0004252">
    <property type="term" value="F:serine-type endopeptidase activity"/>
    <property type="evidence" value="ECO:0007669"/>
    <property type="project" value="InterPro"/>
</dbReference>
<dbReference type="Gene3D" id="3.40.50.200">
    <property type="entry name" value="Peptidase S8/S53 domain"/>
    <property type="match status" value="2"/>
</dbReference>